<dbReference type="Pfam" id="PF02681">
    <property type="entry name" value="DUF212"/>
    <property type="match status" value="1"/>
</dbReference>
<dbReference type="RefSeq" id="WP_257529467.1">
    <property type="nucleotide sequence ID" value="NZ_JANKAS010000002.1"/>
</dbReference>
<dbReference type="Proteomes" id="UP001205748">
    <property type="component" value="Unassembled WGS sequence"/>
</dbReference>
<proteinExistence type="predicted"/>
<reference evidence="2" key="1">
    <citation type="submission" date="2022-07" db="EMBL/GenBank/DDBJ databases">
        <title>Enhanced cultured diversity of the mouse gut microbiota enables custom-made synthetic communities.</title>
        <authorList>
            <person name="Afrizal A."/>
        </authorList>
    </citation>
    <scope>NUCLEOTIDE SEQUENCE</scope>
    <source>
        <strain evidence="2">DSM 28593</strain>
    </source>
</reference>
<feature type="transmembrane region" description="Helical" evidence="1">
    <location>
        <begin position="74"/>
        <end position="96"/>
    </location>
</feature>
<name>A0AAE3HCN0_9FIRM</name>
<evidence type="ECO:0000313" key="3">
    <source>
        <dbReference type="Proteomes" id="UP001205748"/>
    </source>
</evidence>
<dbReference type="EMBL" id="JANKAS010000002">
    <property type="protein sequence ID" value="MCR1898002.1"/>
    <property type="molecule type" value="Genomic_DNA"/>
</dbReference>
<dbReference type="PANTHER" id="PTHR31446">
    <property type="entry name" value="ACID PHOSPHATASE/VANADIUM-DEPENDENT HALOPEROXIDASE-RELATED PROTEIN"/>
    <property type="match status" value="1"/>
</dbReference>
<sequence>MEFFNGIIRNRALNVAILSWFIAQALKVIITLIQEKKFDFTRFMGSGGMPSSHSSFSMGLTTTIGKMYGWDSPIFAISLSFALIVMYDAAGVRRAAGKQAKILNKMIYDIHASKKLTEERLKELLGHTPKEVFMGALLGIIIANLIY</sequence>
<protein>
    <submittedName>
        <fullName evidence="2">Divergent PAP2 family protein</fullName>
    </submittedName>
</protein>
<feature type="transmembrane region" description="Helical" evidence="1">
    <location>
        <begin position="12"/>
        <end position="33"/>
    </location>
</feature>
<accession>A0AAE3HCN0</accession>
<evidence type="ECO:0000256" key="1">
    <source>
        <dbReference type="SAM" id="Phobius"/>
    </source>
</evidence>
<keyword evidence="1" id="KW-0472">Membrane</keyword>
<dbReference type="PANTHER" id="PTHR31446:SF29">
    <property type="entry name" value="ACID PHOSPHATASE_VANADIUM-DEPENDENT HALOPEROXIDASE-RELATED PROTEIN"/>
    <property type="match status" value="1"/>
</dbReference>
<keyword evidence="3" id="KW-1185">Reference proteome</keyword>
<comment type="caution">
    <text evidence="2">The sequence shown here is derived from an EMBL/GenBank/DDBJ whole genome shotgun (WGS) entry which is preliminary data.</text>
</comment>
<gene>
    <name evidence="2" type="ORF">NSA47_03235</name>
</gene>
<dbReference type="AlphaFoldDB" id="A0AAE3HCN0"/>
<evidence type="ECO:0000313" key="2">
    <source>
        <dbReference type="EMBL" id="MCR1898002.1"/>
    </source>
</evidence>
<organism evidence="2 3">
    <name type="scientific">Irregularibacter muris</name>
    <dbReference type="NCBI Taxonomy" id="1796619"/>
    <lineage>
        <taxon>Bacteria</taxon>
        <taxon>Bacillati</taxon>
        <taxon>Bacillota</taxon>
        <taxon>Clostridia</taxon>
        <taxon>Eubacteriales</taxon>
        <taxon>Eubacteriaceae</taxon>
        <taxon>Irregularibacter</taxon>
    </lineage>
</organism>
<dbReference type="InterPro" id="IPR003832">
    <property type="entry name" value="DUF212"/>
</dbReference>
<keyword evidence="1" id="KW-0812">Transmembrane</keyword>
<keyword evidence="1" id="KW-1133">Transmembrane helix</keyword>